<dbReference type="PROSITE" id="PS51371">
    <property type="entry name" value="CBS"/>
    <property type="match status" value="1"/>
</dbReference>
<keyword evidence="2" id="KW-0129">CBS domain</keyword>
<evidence type="ECO:0000256" key="2">
    <source>
        <dbReference type="PROSITE-ProRule" id="PRU00703"/>
    </source>
</evidence>
<organism evidence="4 5">
    <name type="scientific">Desulfacinum infernum DSM 9756</name>
    <dbReference type="NCBI Taxonomy" id="1121391"/>
    <lineage>
        <taxon>Bacteria</taxon>
        <taxon>Pseudomonadati</taxon>
        <taxon>Thermodesulfobacteriota</taxon>
        <taxon>Syntrophobacteria</taxon>
        <taxon>Syntrophobacterales</taxon>
        <taxon>Syntrophobacteraceae</taxon>
        <taxon>Desulfacinum</taxon>
    </lineage>
</organism>
<dbReference type="RefSeq" id="WP_084076507.1">
    <property type="nucleotide sequence ID" value="NZ_FQVB01000030.1"/>
</dbReference>
<feature type="domain" description="CBS" evidence="3">
    <location>
        <begin position="10"/>
        <end position="81"/>
    </location>
</feature>
<gene>
    <name evidence="4" type="ORF">SAMN02745206_02831</name>
</gene>
<evidence type="ECO:0000313" key="5">
    <source>
        <dbReference type="Proteomes" id="UP000184076"/>
    </source>
</evidence>
<name>A0A1M5F8Z1_9BACT</name>
<dbReference type="PANTHER" id="PTHR48108">
    <property type="entry name" value="CBS DOMAIN-CONTAINING PROTEIN CBSX2, CHLOROPLASTIC"/>
    <property type="match status" value="1"/>
</dbReference>
<dbReference type="InterPro" id="IPR051462">
    <property type="entry name" value="CBS_domain-containing"/>
</dbReference>
<dbReference type="STRING" id="1121391.SAMN02745206_02831"/>
<dbReference type="Proteomes" id="UP000184076">
    <property type="component" value="Unassembled WGS sequence"/>
</dbReference>
<dbReference type="Pfam" id="PF00571">
    <property type="entry name" value="CBS"/>
    <property type="match status" value="2"/>
</dbReference>
<keyword evidence="5" id="KW-1185">Reference proteome</keyword>
<reference evidence="5" key="1">
    <citation type="submission" date="2016-11" db="EMBL/GenBank/DDBJ databases">
        <authorList>
            <person name="Varghese N."/>
            <person name="Submissions S."/>
        </authorList>
    </citation>
    <scope>NUCLEOTIDE SEQUENCE [LARGE SCALE GENOMIC DNA]</scope>
    <source>
        <strain evidence="5">DSM 9756</strain>
    </source>
</reference>
<dbReference type="InterPro" id="IPR000644">
    <property type="entry name" value="CBS_dom"/>
</dbReference>
<dbReference type="PANTHER" id="PTHR48108:SF26">
    <property type="entry name" value="CBS DOMAIN-CONTAINING PROTEIN DDB_G0289609"/>
    <property type="match status" value="1"/>
</dbReference>
<proteinExistence type="predicted"/>
<accession>A0A1M5F8Z1</accession>
<keyword evidence="1" id="KW-0677">Repeat</keyword>
<protein>
    <submittedName>
        <fullName evidence="4">Predicted transcriptional regulator with C-terminal CBS domains</fullName>
    </submittedName>
</protein>
<dbReference type="SUPFAM" id="SSF54631">
    <property type="entry name" value="CBS-domain pair"/>
    <property type="match status" value="1"/>
</dbReference>
<evidence type="ECO:0000259" key="3">
    <source>
        <dbReference type="PROSITE" id="PS51371"/>
    </source>
</evidence>
<evidence type="ECO:0000256" key="1">
    <source>
        <dbReference type="ARBA" id="ARBA00022737"/>
    </source>
</evidence>
<evidence type="ECO:0000313" key="4">
    <source>
        <dbReference type="EMBL" id="SHF87858.1"/>
    </source>
</evidence>
<sequence>MVKNTVKELMVPLSEYATVPEDASLYEAVLALEEAQERSTDRPYKHRAVLVCDATGRVVGKVSQLDVLRALEPKYKGVGDVGLLSRFGFGPELIRAITRELSLLDKPLDDLCKKAARIRVRDIMHSPSAGEYVEETASLNEAIHQLVMGPHQSLLVTRRGEIVGILRLTDVYVEVSERIKACEL</sequence>
<dbReference type="Gene3D" id="3.10.580.10">
    <property type="entry name" value="CBS-domain"/>
    <property type="match status" value="1"/>
</dbReference>
<dbReference type="InterPro" id="IPR046342">
    <property type="entry name" value="CBS_dom_sf"/>
</dbReference>
<dbReference type="AlphaFoldDB" id="A0A1M5F8Z1"/>
<dbReference type="EMBL" id="FQVB01000030">
    <property type="protein sequence ID" value="SHF87858.1"/>
    <property type="molecule type" value="Genomic_DNA"/>
</dbReference>
<dbReference type="SMART" id="SM00116">
    <property type="entry name" value="CBS"/>
    <property type="match status" value="2"/>
</dbReference>